<dbReference type="CDD" id="cd17549">
    <property type="entry name" value="REC_DctD-like"/>
    <property type="match status" value="1"/>
</dbReference>
<sequence length="451" mass="50202">MTEEKTLFIIDDEQSIRDALKQLFEIEGYAVQCFASAGPALKKLTRQFGGVVLCDINMPEINGIEFLEQVMQFDSELPVVFLTGFADVEIAVKAIQKGAYDFFEKPVSEPLLDCIERALDKRRLVMENRALKAQVKKKSAPGVRILGETKQMQHMLNLLDAIIDTPADVLIEGETGTGKELVARYLHDHSERSKHNFVAINCGAIPEELIESELFGAKSGAYTGAKESREGKFSFAQGGTVFLDEIEAMSAALQVKLLRVLEERSVTPVGSNTAIALDIRVIAATKVDLQGLVEQGKFRSDLFYRLNLMKVMIPPLRARKADIPLLYKHFSSIAATRFHKPMQPLNPELEAQLLAQEWPGNVRELRNHAERHILLAGTMGTDPMTSGLSDDTLSLAEKVSYYEQSLIEEALAQSQGSIKDAMSILKVPRKTLYDKMSKYGLSRTMFTKDDG</sequence>
<evidence type="ECO:0000256" key="8">
    <source>
        <dbReference type="PROSITE-ProRule" id="PRU00169"/>
    </source>
</evidence>
<dbReference type="InterPro" id="IPR025944">
    <property type="entry name" value="Sigma_54_int_dom_CS"/>
</dbReference>
<feature type="domain" description="Sigma-54 factor interaction" evidence="9">
    <location>
        <begin position="145"/>
        <end position="374"/>
    </location>
</feature>
<dbReference type="Pfam" id="PF00072">
    <property type="entry name" value="Response_reg"/>
    <property type="match status" value="1"/>
</dbReference>
<dbReference type="PANTHER" id="PTHR32071:SF57">
    <property type="entry name" value="C4-DICARBOXYLATE TRANSPORT TRANSCRIPTIONAL REGULATORY PROTEIN DCTD"/>
    <property type="match status" value="1"/>
</dbReference>
<dbReference type="Gene3D" id="1.10.10.60">
    <property type="entry name" value="Homeodomain-like"/>
    <property type="match status" value="1"/>
</dbReference>
<dbReference type="EMBL" id="NKHF01000024">
    <property type="protein sequence ID" value="PCK32817.1"/>
    <property type="molecule type" value="Genomic_DNA"/>
</dbReference>
<feature type="modified residue" description="4-aspartylphosphate" evidence="8">
    <location>
        <position position="55"/>
    </location>
</feature>
<evidence type="ECO:0000313" key="11">
    <source>
        <dbReference type="EMBL" id="PCK32817.1"/>
    </source>
</evidence>
<name>A0A2A5JTX5_PSEO7</name>
<evidence type="ECO:0000256" key="3">
    <source>
        <dbReference type="ARBA" id="ARBA00022840"/>
    </source>
</evidence>
<dbReference type="SMART" id="SM00382">
    <property type="entry name" value="AAA"/>
    <property type="match status" value="1"/>
</dbReference>
<evidence type="ECO:0000256" key="6">
    <source>
        <dbReference type="ARBA" id="ARBA00023125"/>
    </source>
</evidence>
<dbReference type="InterPro" id="IPR011006">
    <property type="entry name" value="CheY-like_superfamily"/>
</dbReference>
<accession>A0A2A5JTX5</accession>
<dbReference type="InterPro" id="IPR025943">
    <property type="entry name" value="Sigma_54_int_dom_ATP-bd_2"/>
</dbReference>
<dbReference type="InterPro" id="IPR027417">
    <property type="entry name" value="P-loop_NTPase"/>
</dbReference>
<dbReference type="SMART" id="SM00448">
    <property type="entry name" value="REC"/>
    <property type="match status" value="1"/>
</dbReference>
<dbReference type="InterPro" id="IPR058031">
    <property type="entry name" value="AAA_lid_NorR"/>
</dbReference>
<keyword evidence="2" id="KW-0547">Nucleotide-binding</keyword>
<dbReference type="SUPFAM" id="SSF46689">
    <property type="entry name" value="Homeodomain-like"/>
    <property type="match status" value="1"/>
</dbReference>
<dbReference type="InterPro" id="IPR025662">
    <property type="entry name" value="Sigma_54_int_dom_ATP-bd_1"/>
</dbReference>
<evidence type="ECO:0000256" key="7">
    <source>
        <dbReference type="ARBA" id="ARBA00023163"/>
    </source>
</evidence>
<dbReference type="InterPro" id="IPR001789">
    <property type="entry name" value="Sig_transdc_resp-reg_receiver"/>
</dbReference>
<dbReference type="RefSeq" id="WP_099641080.1">
    <property type="nucleotide sequence ID" value="NZ_NKHF01000024.1"/>
</dbReference>
<evidence type="ECO:0000259" key="10">
    <source>
        <dbReference type="PROSITE" id="PS50110"/>
    </source>
</evidence>
<feature type="domain" description="Response regulatory" evidence="10">
    <location>
        <begin position="6"/>
        <end position="120"/>
    </location>
</feature>
<dbReference type="GO" id="GO:0006355">
    <property type="term" value="P:regulation of DNA-templated transcription"/>
    <property type="evidence" value="ECO:0007669"/>
    <property type="project" value="InterPro"/>
</dbReference>
<dbReference type="FunFam" id="3.40.50.300:FF:000006">
    <property type="entry name" value="DNA-binding transcriptional regulator NtrC"/>
    <property type="match status" value="1"/>
</dbReference>
<dbReference type="SUPFAM" id="SSF52540">
    <property type="entry name" value="P-loop containing nucleoside triphosphate hydrolases"/>
    <property type="match status" value="1"/>
</dbReference>
<reference evidence="12" key="1">
    <citation type="journal article" date="2019" name="Genome Announc.">
        <title>Draft Genome Sequence of Pseudoalteromonas piscicida Strain 36Y ROTHPW, an Hypersaline Seawater Isolate from the South Coast of Sonora, Mexico.</title>
        <authorList>
            <person name="Sanchez-Diaz R."/>
            <person name="Molina-Garza Z.J."/>
            <person name="Cruz-Suarez L.E."/>
            <person name="Selvin J."/>
            <person name="Kiran G.S."/>
            <person name="Ibarra-Gamez J.C."/>
            <person name="Gomez-Gil B."/>
            <person name="Galaviz-Silva L."/>
        </authorList>
    </citation>
    <scope>NUCLEOTIDE SEQUENCE [LARGE SCALE GENOMIC DNA]</scope>
    <source>
        <strain evidence="12">36Y_RITHPW</strain>
    </source>
</reference>
<dbReference type="InterPro" id="IPR002078">
    <property type="entry name" value="Sigma_54_int"/>
</dbReference>
<evidence type="ECO:0000256" key="4">
    <source>
        <dbReference type="ARBA" id="ARBA00023012"/>
    </source>
</evidence>
<dbReference type="SUPFAM" id="SSF52172">
    <property type="entry name" value="CheY-like"/>
    <property type="match status" value="1"/>
</dbReference>
<dbReference type="InterPro" id="IPR002197">
    <property type="entry name" value="HTH_Fis"/>
</dbReference>
<proteinExistence type="predicted"/>
<dbReference type="Pfam" id="PF00158">
    <property type="entry name" value="Sigma54_activat"/>
    <property type="match status" value="1"/>
</dbReference>
<keyword evidence="6 11" id="KW-0238">DNA-binding</keyword>
<evidence type="ECO:0000256" key="5">
    <source>
        <dbReference type="ARBA" id="ARBA00023015"/>
    </source>
</evidence>
<dbReference type="InterPro" id="IPR003593">
    <property type="entry name" value="AAA+_ATPase"/>
</dbReference>
<dbReference type="Pfam" id="PF02954">
    <property type="entry name" value="HTH_8"/>
    <property type="match status" value="1"/>
</dbReference>
<dbReference type="CDD" id="cd00009">
    <property type="entry name" value="AAA"/>
    <property type="match status" value="1"/>
</dbReference>
<dbReference type="Gene3D" id="3.40.50.300">
    <property type="entry name" value="P-loop containing nucleotide triphosphate hydrolases"/>
    <property type="match status" value="1"/>
</dbReference>
<dbReference type="InterPro" id="IPR009057">
    <property type="entry name" value="Homeodomain-like_sf"/>
</dbReference>
<dbReference type="PROSITE" id="PS50110">
    <property type="entry name" value="RESPONSE_REGULATORY"/>
    <property type="match status" value="1"/>
</dbReference>
<comment type="caution">
    <text evidence="11">The sequence shown here is derived from an EMBL/GenBank/DDBJ whole genome shotgun (WGS) entry which is preliminary data.</text>
</comment>
<keyword evidence="4" id="KW-0902">Two-component regulatory system</keyword>
<dbReference type="PANTHER" id="PTHR32071">
    <property type="entry name" value="TRANSCRIPTIONAL REGULATORY PROTEIN"/>
    <property type="match status" value="1"/>
</dbReference>
<dbReference type="PROSITE" id="PS00675">
    <property type="entry name" value="SIGMA54_INTERACT_1"/>
    <property type="match status" value="1"/>
</dbReference>
<dbReference type="GO" id="GO:0043565">
    <property type="term" value="F:sequence-specific DNA binding"/>
    <property type="evidence" value="ECO:0007669"/>
    <property type="project" value="InterPro"/>
</dbReference>
<dbReference type="Pfam" id="PF25601">
    <property type="entry name" value="AAA_lid_14"/>
    <property type="match status" value="1"/>
</dbReference>
<evidence type="ECO:0000313" key="12">
    <source>
        <dbReference type="Proteomes" id="UP000228621"/>
    </source>
</evidence>
<dbReference type="GO" id="GO:0005524">
    <property type="term" value="F:ATP binding"/>
    <property type="evidence" value="ECO:0007669"/>
    <property type="project" value="UniProtKB-KW"/>
</dbReference>
<dbReference type="PROSITE" id="PS00676">
    <property type="entry name" value="SIGMA54_INTERACT_2"/>
    <property type="match status" value="1"/>
</dbReference>
<gene>
    <name evidence="11" type="ORF">CEX98_05335</name>
</gene>
<dbReference type="FunFam" id="3.40.50.2300:FF:000018">
    <property type="entry name" value="DNA-binding transcriptional regulator NtrC"/>
    <property type="match status" value="1"/>
</dbReference>
<keyword evidence="1 8" id="KW-0597">Phosphoprotein</keyword>
<organism evidence="11 12">
    <name type="scientific">Pseudoalteromonas piscicida</name>
    <dbReference type="NCBI Taxonomy" id="43662"/>
    <lineage>
        <taxon>Bacteria</taxon>
        <taxon>Pseudomonadati</taxon>
        <taxon>Pseudomonadota</taxon>
        <taxon>Gammaproteobacteria</taxon>
        <taxon>Alteromonadales</taxon>
        <taxon>Pseudoalteromonadaceae</taxon>
        <taxon>Pseudoalteromonas</taxon>
    </lineage>
</organism>
<dbReference type="AlphaFoldDB" id="A0A2A5JTX5"/>
<keyword evidence="12" id="KW-1185">Reference proteome</keyword>
<protein>
    <submittedName>
        <fullName evidence="11">DNA-binding response regulator</fullName>
    </submittedName>
</protein>
<dbReference type="PROSITE" id="PS00688">
    <property type="entry name" value="SIGMA54_INTERACT_3"/>
    <property type="match status" value="1"/>
</dbReference>
<evidence type="ECO:0000259" key="9">
    <source>
        <dbReference type="PROSITE" id="PS50045"/>
    </source>
</evidence>
<evidence type="ECO:0000256" key="1">
    <source>
        <dbReference type="ARBA" id="ARBA00022553"/>
    </source>
</evidence>
<keyword evidence="7" id="KW-0804">Transcription</keyword>
<evidence type="ECO:0000256" key="2">
    <source>
        <dbReference type="ARBA" id="ARBA00022741"/>
    </source>
</evidence>
<dbReference type="Proteomes" id="UP000228621">
    <property type="component" value="Unassembled WGS sequence"/>
</dbReference>
<keyword evidence="5" id="KW-0805">Transcription regulation</keyword>
<dbReference type="Gene3D" id="3.40.50.2300">
    <property type="match status" value="1"/>
</dbReference>
<dbReference type="GO" id="GO:0000160">
    <property type="term" value="P:phosphorelay signal transduction system"/>
    <property type="evidence" value="ECO:0007669"/>
    <property type="project" value="UniProtKB-KW"/>
</dbReference>
<dbReference type="Gene3D" id="1.10.8.60">
    <property type="match status" value="1"/>
</dbReference>
<dbReference type="PROSITE" id="PS50045">
    <property type="entry name" value="SIGMA54_INTERACT_4"/>
    <property type="match status" value="1"/>
</dbReference>
<dbReference type="OrthoDB" id="9804019at2"/>
<keyword evidence="3" id="KW-0067">ATP-binding</keyword>